<name>A0A0U1KTP5_9FIRM</name>
<organism evidence="1 2">
    <name type="scientific">Sporomusa ovata</name>
    <dbReference type="NCBI Taxonomy" id="2378"/>
    <lineage>
        <taxon>Bacteria</taxon>
        <taxon>Bacillati</taxon>
        <taxon>Bacillota</taxon>
        <taxon>Negativicutes</taxon>
        <taxon>Selenomonadales</taxon>
        <taxon>Sporomusaceae</taxon>
        <taxon>Sporomusa</taxon>
    </lineage>
</organism>
<dbReference type="Proteomes" id="UP000049855">
    <property type="component" value="Unassembled WGS sequence"/>
</dbReference>
<gene>
    <name evidence="1" type="ORF">SpAn4DRAFT_1448</name>
</gene>
<sequence>MLDNFLPDGLANFSRDSAHRNNQGMAPLFFSLIQAVCNINIKALPLLIDTERTLFECGFA</sequence>
<evidence type="ECO:0000313" key="1">
    <source>
        <dbReference type="EMBL" id="CQR70479.1"/>
    </source>
</evidence>
<keyword evidence="2" id="KW-1185">Reference proteome</keyword>
<accession>A0A0U1KTP5</accession>
<dbReference type="EMBL" id="CTRP01000003">
    <property type="protein sequence ID" value="CQR70479.1"/>
    <property type="molecule type" value="Genomic_DNA"/>
</dbReference>
<reference evidence="2" key="1">
    <citation type="submission" date="2015-03" db="EMBL/GenBank/DDBJ databases">
        <authorList>
            <person name="Nijsse Bart"/>
        </authorList>
    </citation>
    <scope>NUCLEOTIDE SEQUENCE [LARGE SCALE GENOMIC DNA]</scope>
</reference>
<proteinExistence type="predicted"/>
<dbReference type="AlphaFoldDB" id="A0A0U1KTP5"/>
<evidence type="ECO:0000313" key="2">
    <source>
        <dbReference type="Proteomes" id="UP000049855"/>
    </source>
</evidence>
<protein>
    <submittedName>
        <fullName evidence="1">Uncharacterized protein</fullName>
    </submittedName>
</protein>